<proteinExistence type="predicted"/>
<reference evidence="2" key="1">
    <citation type="submission" date="2021-02" db="EMBL/GenBank/DDBJ databases">
        <authorList>
            <person name="Nowell W R."/>
        </authorList>
    </citation>
    <scope>NUCLEOTIDE SEQUENCE</scope>
</reference>
<dbReference type="EMBL" id="CAJOBP010039063">
    <property type="protein sequence ID" value="CAF4739822.1"/>
    <property type="molecule type" value="Genomic_DNA"/>
</dbReference>
<keyword evidence="3" id="KW-1185">Reference proteome</keyword>
<protein>
    <submittedName>
        <fullName evidence="2">Uncharacterized protein</fullName>
    </submittedName>
</protein>
<evidence type="ECO:0000313" key="3">
    <source>
        <dbReference type="Proteomes" id="UP000663873"/>
    </source>
</evidence>
<evidence type="ECO:0000313" key="2">
    <source>
        <dbReference type="EMBL" id="CAF4739822.1"/>
    </source>
</evidence>
<dbReference type="AlphaFoldDB" id="A0A821KRU0"/>
<feature type="non-terminal residue" evidence="2">
    <location>
        <position position="1"/>
    </location>
</feature>
<comment type="caution">
    <text evidence="2">The sequence shown here is derived from an EMBL/GenBank/DDBJ whole genome shotgun (WGS) entry which is preliminary data.</text>
</comment>
<feature type="region of interest" description="Disordered" evidence="1">
    <location>
        <begin position="92"/>
        <end position="149"/>
    </location>
</feature>
<feature type="compositionally biased region" description="Low complexity" evidence="1">
    <location>
        <begin position="131"/>
        <end position="141"/>
    </location>
</feature>
<sequence length="198" mass="22404">MLLYSDSCTSYCTTSPSSLSSNSSPFSNDTSLCFPHKYRSNITLLDHSLPIQSIPVSSSARNSSSYDSDIIRETILELDRIVEKDIKDLETECHRHSGSQPRIINSGHVQQQRSRSVDSRRHARPPPRPPTSSSSISSSSRTAEERRLFEHRMQTEKIITTRTRSVPRTSQLQSEPISSIRRLNMNNNGPITMLYKIP</sequence>
<name>A0A821KRU0_9BILA</name>
<gene>
    <name evidence="2" type="ORF">UJA718_LOCUS38301</name>
</gene>
<evidence type="ECO:0000256" key="1">
    <source>
        <dbReference type="SAM" id="MobiDB-lite"/>
    </source>
</evidence>
<dbReference type="Proteomes" id="UP000663873">
    <property type="component" value="Unassembled WGS sequence"/>
</dbReference>
<organism evidence="2 3">
    <name type="scientific">Rotaria socialis</name>
    <dbReference type="NCBI Taxonomy" id="392032"/>
    <lineage>
        <taxon>Eukaryota</taxon>
        <taxon>Metazoa</taxon>
        <taxon>Spiralia</taxon>
        <taxon>Gnathifera</taxon>
        <taxon>Rotifera</taxon>
        <taxon>Eurotatoria</taxon>
        <taxon>Bdelloidea</taxon>
        <taxon>Philodinida</taxon>
        <taxon>Philodinidae</taxon>
        <taxon>Rotaria</taxon>
    </lineage>
</organism>
<accession>A0A821KRU0</accession>